<dbReference type="KEGG" id="scy:SCATT_26020"/>
<dbReference type="OrthoDB" id="3855340at2"/>
<dbReference type="KEGG" id="sct:SCAT_2619"/>
<accession>F8K288</accession>
<gene>
    <name evidence="2" type="ordered locus">SCATT_26020</name>
</gene>
<evidence type="ECO:0000313" key="3">
    <source>
        <dbReference type="Proteomes" id="UP000007842"/>
    </source>
</evidence>
<dbReference type="eggNOG" id="ENOG50341YZ">
    <property type="taxonomic scope" value="Bacteria"/>
</dbReference>
<feature type="region of interest" description="Disordered" evidence="1">
    <location>
        <begin position="172"/>
        <end position="192"/>
    </location>
</feature>
<dbReference type="AlphaFoldDB" id="F8K288"/>
<organism evidence="2 3">
    <name type="scientific">Streptantibioticus cattleyicolor (strain ATCC 35852 / DSM 46488 / JCM 4925 / NBRC 14057 / NRRL 8057)</name>
    <name type="common">Streptomyces cattleya</name>
    <dbReference type="NCBI Taxonomy" id="1003195"/>
    <lineage>
        <taxon>Bacteria</taxon>
        <taxon>Bacillati</taxon>
        <taxon>Actinomycetota</taxon>
        <taxon>Actinomycetes</taxon>
        <taxon>Kitasatosporales</taxon>
        <taxon>Streptomycetaceae</taxon>
        <taxon>Streptantibioticus</taxon>
    </lineage>
</organism>
<evidence type="ECO:0000313" key="2">
    <source>
        <dbReference type="EMBL" id="AEW94973.1"/>
    </source>
</evidence>
<dbReference type="EMBL" id="CP003219">
    <property type="protein sequence ID" value="AEW94973.1"/>
    <property type="molecule type" value="Genomic_DNA"/>
</dbReference>
<dbReference type="PATRIC" id="fig|1003195.11.peg.4113"/>
<accession>G8WZJ7</accession>
<sequence length="208" mass="21562">MENDAVEEAAVRLWYEREMGWPVTGGRPAGLVTGVRFDVLDVPAAAGRAVLRRLPRTGPAALAGDRIWLLVAAGGAEELPGLLDWLDWGGVALDLTARGAGDQVRAPALPGRPPHRGGPVWLRPPVRGCAVEMTLPALTLACGPAGPAADGPVGLVPLVGVVATECHRNRLFPADPPGSTPPRAPVSAPACVPAPPMARGRLRPRALI</sequence>
<dbReference type="NCBIfam" id="NF040464">
    <property type="entry name" value="SCO3374_fam"/>
    <property type="match status" value="1"/>
</dbReference>
<proteinExistence type="predicted"/>
<dbReference type="HOGENOM" id="CLU_075567_0_0_11"/>
<protein>
    <recommendedName>
        <fullName evidence="4">Proline-rich protein</fullName>
    </recommendedName>
</protein>
<name>F8K288_STREN</name>
<dbReference type="InterPro" id="IPR047919">
    <property type="entry name" value="SCO3374-like"/>
</dbReference>
<reference evidence="3" key="1">
    <citation type="submission" date="2011-12" db="EMBL/GenBank/DDBJ databases">
        <title>Complete genome sequence of Streptomyces cattleya strain DSM 46488.</title>
        <authorList>
            <person name="Ou H.-Y."/>
            <person name="Li P."/>
            <person name="Zhao C."/>
            <person name="O'Hagan D."/>
            <person name="Deng Z."/>
        </authorList>
    </citation>
    <scope>NUCLEOTIDE SEQUENCE [LARGE SCALE GENOMIC DNA]</scope>
    <source>
        <strain evidence="3">ATCC 35852 / DSM 46488 / JCM 4925 / NBRC 14057 / NRRL 8057</strain>
    </source>
</reference>
<keyword evidence="3" id="KW-1185">Reference proteome</keyword>
<evidence type="ECO:0000256" key="1">
    <source>
        <dbReference type="SAM" id="MobiDB-lite"/>
    </source>
</evidence>
<dbReference type="Proteomes" id="UP000007842">
    <property type="component" value="Chromosome"/>
</dbReference>
<feature type="compositionally biased region" description="Pro residues" evidence="1">
    <location>
        <begin position="174"/>
        <end position="184"/>
    </location>
</feature>
<evidence type="ECO:0008006" key="4">
    <source>
        <dbReference type="Google" id="ProtNLM"/>
    </source>
</evidence>
<dbReference type="RefSeq" id="WP_014143356.1">
    <property type="nucleotide sequence ID" value="NC_016111.1"/>
</dbReference>